<keyword evidence="12 17" id="KW-0472">Membrane</keyword>
<evidence type="ECO:0000259" key="19">
    <source>
        <dbReference type="PROSITE" id="PS50110"/>
    </source>
</evidence>
<dbReference type="SUPFAM" id="SSF52172">
    <property type="entry name" value="CheY-like"/>
    <property type="match status" value="1"/>
</dbReference>
<evidence type="ECO:0000256" key="4">
    <source>
        <dbReference type="ARBA" id="ARBA00022553"/>
    </source>
</evidence>
<protein>
    <recommendedName>
        <fullName evidence="14">Virulence sensor protein BvgS</fullName>
        <ecNumber evidence="3">2.7.13.3</ecNumber>
    </recommendedName>
</protein>
<keyword evidence="7" id="KW-0547">Nucleotide-binding</keyword>
<evidence type="ECO:0000259" key="18">
    <source>
        <dbReference type="PROSITE" id="PS50109"/>
    </source>
</evidence>
<keyword evidence="9" id="KW-0067">ATP-binding</keyword>
<dbReference type="PANTHER" id="PTHR45339:SF5">
    <property type="entry name" value="HISTIDINE KINASE"/>
    <property type="match status" value="1"/>
</dbReference>
<dbReference type="GO" id="GO:0005524">
    <property type="term" value="F:ATP binding"/>
    <property type="evidence" value="ECO:0007669"/>
    <property type="project" value="UniProtKB-KW"/>
</dbReference>
<evidence type="ECO:0000256" key="9">
    <source>
        <dbReference type="ARBA" id="ARBA00022840"/>
    </source>
</evidence>
<dbReference type="SMART" id="SM00388">
    <property type="entry name" value="HisKA"/>
    <property type="match status" value="1"/>
</dbReference>
<dbReference type="InterPro" id="IPR021796">
    <property type="entry name" value="Tll0287-like_dom"/>
</dbReference>
<dbReference type="AlphaFoldDB" id="A0A133XL29"/>
<evidence type="ECO:0000256" key="14">
    <source>
        <dbReference type="ARBA" id="ARBA00070152"/>
    </source>
</evidence>
<dbReference type="Pfam" id="PF02518">
    <property type="entry name" value="HATPase_c"/>
    <property type="match status" value="1"/>
</dbReference>
<dbReference type="Proteomes" id="UP000070186">
    <property type="component" value="Unassembled WGS sequence"/>
</dbReference>
<dbReference type="RefSeq" id="WP_066881089.1">
    <property type="nucleotide sequence ID" value="NZ_LODL01000010.1"/>
</dbReference>
<organism evidence="21 22">
    <name type="scientific">Dechloromonas denitrificans</name>
    <dbReference type="NCBI Taxonomy" id="281362"/>
    <lineage>
        <taxon>Bacteria</taxon>
        <taxon>Pseudomonadati</taxon>
        <taxon>Pseudomonadota</taxon>
        <taxon>Betaproteobacteria</taxon>
        <taxon>Rhodocyclales</taxon>
        <taxon>Azonexaceae</taxon>
        <taxon>Dechloromonas</taxon>
    </lineage>
</organism>
<dbReference type="InterPro" id="IPR036097">
    <property type="entry name" value="HisK_dim/P_sf"/>
</dbReference>
<dbReference type="FunFam" id="1.10.287.130:FF:000004">
    <property type="entry name" value="Ethylene receptor 1"/>
    <property type="match status" value="1"/>
</dbReference>
<evidence type="ECO:0000256" key="16">
    <source>
        <dbReference type="SAM" id="Coils"/>
    </source>
</evidence>
<evidence type="ECO:0000259" key="20">
    <source>
        <dbReference type="PROSITE" id="PS50885"/>
    </source>
</evidence>
<dbReference type="Gene3D" id="6.10.340.10">
    <property type="match status" value="1"/>
</dbReference>
<dbReference type="InterPro" id="IPR003661">
    <property type="entry name" value="HisK_dim/P_dom"/>
</dbReference>
<gene>
    <name evidence="21" type="ORF">AT959_04610</name>
</gene>
<evidence type="ECO:0000256" key="7">
    <source>
        <dbReference type="ARBA" id="ARBA00022741"/>
    </source>
</evidence>
<comment type="caution">
    <text evidence="21">The sequence shown here is derived from an EMBL/GenBank/DDBJ whole genome shotgun (WGS) entry which is preliminary data.</text>
</comment>
<keyword evidence="11" id="KW-0902">Two-component regulatory system</keyword>
<dbReference type="Gene3D" id="1.10.287.130">
    <property type="match status" value="1"/>
</dbReference>
<evidence type="ECO:0000256" key="13">
    <source>
        <dbReference type="ARBA" id="ARBA00058004"/>
    </source>
</evidence>
<dbReference type="SUPFAM" id="SSF55874">
    <property type="entry name" value="ATPase domain of HSP90 chaperone/DNA topoisomerase II/histidine kinase"/>
    <property type="match status" value="1"/>
</dbReference>
<keyword evidence="16" id="KW-0175">Coiled coil</keyword>
<comment type="function">
    <text evidence="13">Member of the two-component regulatory system BvgS/BvgA. Phosphorylates BvgA via a four-step phosphorelay in response to environmental signals.</text>
</comment>
<feature type="coiled-coil region" evidence="16">
    <location>
        <begin position="281"/>
        <end position="315"/>
    </location>
</feature>
<dbReference type="GO" id="GO:0000155">
    <property type="term" value="F:phosphorelay sensor kinase activity"/>
    <property type="evidence" value="ECO:0007669"/>
    <property type="project" value="InterPro"/>
</dbReference>
<evidence type="ECO:0000256" key="15">
    <source>
        <dbReference type="PROSITE-ProRule" id="PRU00169"/>
    </source>
</evidence>
<comment type="catalytic activity">
    <reaction evidence="1">
        <text>ATP + protein L-histidine = ADP + protein N-phospho-L-histidine.</text>
        <dbReference type="EC" id="2.7.13.3"/>
    </reaction>
</comment>
<dbReference type="SMART" id="SM00448">
    <property type="entry name" value="REC"/>
    <property type="match status" value="1"/>
</dbReference>
<keyword evidence="10 17" id="KW-1133">Transmembrane helix</keyword>
<sequence length="706" mass="79235">MKLRAKIWLWMGGLMLASLALSLALNYYKLERYVEQSAYQEALNLRATLMAVRRVYHHQFIDSGIELTDKTLGFLPAHAMSRISADLQNWSKGGLIFNNVSDTPRNPANQADADEMRAIEWFRSHPKDSEFKQEIGGAQGERYFHFTSPIWVEAYCLQCHGSRESAPETIRRQYDQAYDYKLGDLRGVMSIKIPLRDVRERTQQLWLGNLFNQMLGFGIVFLALGWLISRQVARRLANLEAKAGDFAAGNFKARSDEQASDEIGTLARSFNEMAGTIEERDRSLSDVVRELQRNTAELEAERALLERRVAERTSELVGAKNEAEQASRAKSAFVANMSHEIRTPMNAIIGFTHQLRKHASDSETQHQLAQITHSADHLLDIINNILDISKIESGKLQIEQREFNAKRLLEDAIQSLADKWQAKQLALHCEIAPGLDHLFLGAPLQLKQIALNLLSNAIKFTRAGSITVRAEISEESPAIAWLRLEVIDTGIGIPPESRDRLFQAFEQADMSTTRQFGGTGLGLAICRRLSELMGGQIGVDSELGQGSRFWCAIPLLPIKEADTRQTAGAVSQAAEQDLRQRFGRTRLLIAEDNPINMEVALAILHDIGWSIDTAGNGREAVDLAGRNAYDLILMDMQMPVMDGIEATRLIRQLPAHVRTPIIAMTANAFEEDRQLCLKAGMSDHIGKPVDPSLLYKLLLHWLETRH</sequence>
<dbReference type="InterPro" id="IPR001789">
    <property type="entry name" value="Sig_transdc_resp-reg_receiver"/>
</dbReference>
<feature type="modified residue" description="4-aspartylphosphate" evidence="15">
    <location>
        <position position="635"/>
    </location>
</feature>
<dbReference type="SMART" id="SM00387">
    <property type="entry name" value="HATPase_c"/>
    <property type="match status" value="1"/>
</dbReference>
<dbReference type="InterPro" id="IPR004358">
    <property type="entry name" value="Sig_transdc_His_kin-like_C"/>
</dbReference>
<dbReference type="InterPro" id="IPR003660">
    <property type="entry name" value="HAMP_dom"/>
</dbReference>
<evidence type="ECO:0000256" key="2">
    <source>
        <dbReference type="ARBA" id="ARBA00004370"/>
    </source>
</evidence>
<reference evidence="21 22" key="1">
    <citation type="submission" date="2015-12" db="EMBL/GenBank/DDBJ databases">
        <title>Nitrous oxide reduction kinetics distinguish bacteria harboring typical versus atypical NosZ.</title>
        <authorList>
            <person name="Yoon S."/>
            <person name="Nissen S."/>
            <person name="Park D."/>
            <person name="Sanford R.A."/>
            <person name="Loeffler F.E."/>
        </authorList>
    </citation>
    <scope>NUCLEOTIDE SEQUENCE [LARGE SCALE GENOMIC DNA]</scope>
    <source>
        <strain evidence="21 22">ATCC BAA-841</strain>
    </source>
</reference>
<dbReference type="GO" id="GO:0016020">
    <property type="term" value="C:membrane"/>
    <property type="evidence" value="ECO:0007669"/>
    <property type="project" value="UniProtKB-SubCell"/>
</dbReference>
<feature type="transmembrane region" description="Helical" evidence="17">
    <location>
        <begin position="205"/>
        <end position="228"/>
    </location>
</feature>
<dbReference type="Pfam" id="PF00512">
    <property type="entry name" value="HisKA"/>
    <property type="match status" value="1"/>
</dbReference>
<proteinExistence type="predicted"/>
<evidence type="ECO:0000256" key="5">
    <source>
        <dbReference type="ARBA" id="ARBA00022679"/>
    </source>
</evidence>
<dbReference type="PANTHER" id="PTHR45339">
    <property type="entry name" value="HYBRID SIGNAL TRANSDUCTION HISTIDINE KINASE J"/>
    <property type="match status" value="1"/>
</dbReference>
<evidence type="ECO:0000313" key="21">
    <source>
        <dbReference type="EMBL" id="KXB31650.1"/>
    </source>
</evidence>
<evidence type="ECO:0000313" key="22">
    <source>
        <dbReference type="Proteomes" id="UP000070186"/>
    </source>
</evidence>
<feature type="domain" description="HAMP" evidence="20">
    <location>
        <begin position="230"/>
        <end position="282"/>
    </location>
</feature>
<keyword evidence="8" id="KW-0418">Kinase</keyword>
<dbReference type="CDD" id="cd16922">
    <property type="entry name" value="HATPase_EvgS-ArcB-TorS-like"/>
    <property type="match status" value="1"/>
</dbReference>
<comment type="subcellular location">
    <subcellularLocation>
        <location evidence="2">Membrane</location>
    </subcellularLocation>
</comment>
<dbReference type="PROSITE" id="PS50110">
    <property type="entry name" value="RESPONSE_REGULATORY"/>
    <property type="match status" value="1"/>
</dbReference>
<dbReference type="InterPro" id="IPR005467">
    <property type="entry name" value="His_kinase_dom"/>
</dbReference>
<dbReference type="Gene3D" id="3.40.50.2300">
    <property type="match status" value="1"/>
</dbReference>
<dbReference type="CDD" id="cd17546">
    <property type="entry name" value="REC_hyHK_CKI1_RcsC-like"/>
    <property type="match status" value="1"/>
</dbReference>
<dbReference type="SMART" id="SM00304">
    <property type="entry name" value="HAMP"/>
    <property type="match status" value="1"/>
</dbReference>
<dbReference type="SUPFAM" id="SSF158472">
    <property type="entry name" value="HAMP domain-like"/>
    <property type="match status" value="1"/>
</dbReference>
<dbReference type="Pfam" id="PF11845">
    <property type="entry name" value="Tll0287-like"/>
    <property type="match status" value="1"/>
</dbReference>
<accession>A0A133XL29</accession>
<evidence type="ECO:0000256" key="6">
    <source>
        <dbReference type="ARBA" id="ARBA00022692"/>
    </source>
</evidence>
<feature type="domain" description="Response regulatory" evidence="19">
    <location>
        <begin position="586"/>
        <end position="702"/>
    </location>
</feature>
<dbReference type="InterPro" id="IPR036890">
    <property type="entry name" value="HATPase_C_sf"/>
</dbReference>
<keyword evidence="5" id="KW-0808">Transferase</keyword>
<dbReference type="CDD" id="cd00082">
    <property type="entry name" value="HisKA"/>
    <property type="match status" value="1"/>
</dbReference>
<evidence type="ECO:0000256" key="17">
    <source>
        <dbReference type="SAM" id="Phobius"/>
    </source>
</evidence>
<dbReference type="PROSITE" id="PS50885">
    <property type="entry name" value="HAMP"/>
    <property type="match status" value="1"/>
</dbReference>
<evidence type="ECO:0000256" key="12">
    <source>
        <dbReference type="ARBA" id="ARBA00023136"/>
    </source>
</evidence>
<evidence type="ECO:0000256" key="10">
    <source>
        <dbReference type="ARBA" id="ARBA00022989"/>
    </source>
</evidence>
<dbReference type="Pfam" id="PF00672">
    <property type="entry name" value="HAMP"/>
    <property type="match status" value="1"/>
</dbReference>
<name>A0A133XL29_9RHOO</name>
<keyword evidence="22" id="KW-1185">Reference proteome</keyword>
<dbReference type="Gene3D" id="3.30.565.10">
    <property type="entry name" value="Histidine kinase-like ATPase, C-terminal domain"/>
    <property type="match status" value="1"/>
</dbReference>
<dbReference type="EC" id="2.7.13.3" evidence="3"/>
<keyword evidence="4 15" id="KW-0597">Phosphoprotein</keyword>
<dbReference type="FunFam" id="3.30.565.10:FF:000010">
    <property type="entry name" value="Sensor histidine kinase RcsC"/>
    <property type="match status" value="1"/>
</dbReference>
<dbReference type="SUPFAM" id="SSF47384">
    <property type="entry name" value="Homodimeric domain of signal transducing histidine kinase"/>
    <property type="match status" value="1"/>
</dbReference>
<dbReference type="STRING" id="281362.AT959_04610"/>
<evidence type="ECO:0000256" key="8">
    <source>
        <dbReference type="ARBA" id="ARBA00022777"/>
    </source>
</evidence>
<dbReference type="InterPro" id="IPR011006">
    <property type="entry name" value="CheY-like_superfamily"/>
</dbReference>
<evidence type="ECO:0000256" key="11">
    <source>
        <dbReference type="ARBA" id="ARBA00023012"/>
    </source>
</evidence>
<dbReference type="CDD" id="cd06225">
    <property type="entry name" value="HAMP"/>
    <property type="match status" value="1"/>
</dbReference>
<feature type="domain" description="Histidine kinase" evidence="18">
    <location>
        <begin position="336"/>
        <end position="557"/>
    </location>
</feature>
<keyword evidence="6 17" id="KW-0812">Transmembrane</keyword>
<evidence type="ECO:0000256" key="1">
    <source>
        <dbReference type="ARBA" id="ARBA00000085"/>
    </source>
</evidence>
<evidence type="ECO:0000256" key="3">
    <source>
        <dbReference type="ARBA" id="ARBA00012438"/>
    </source>
</evidence>
<dbReference type="EMBL" id="LODL01000010">
    <property type="protein sequence ID" value="KXB31650.1"/>
    <property type="molecule type" value="Genomic_DNA"/>
</dbReference>
<dbReference type="PRINTS" id="PR00344">
    <property type="entry name" value="BCTRLSENSOR"/>
</dbReference>
<dbReference type="Pfam" id="PF00072">
    <property type="entry name" value="Response_reg"/>
    <property type="match status" value="1"/>
</dbReference>
<dbReference type="PROSITE" id="PS50109">
    <property type="entry name" value="HIS_KIN"/>
    <property type="match status" value="1"/>
</dbReference>
<dbReference type="InterPro" id="IPR003594">
    <property type="entry name" value="HATPase_dom"/>
</dbReference>